<dbReference type="PANTHER" id="PTHR32208">
    <property type="entry name" value="SECRETED PROTEIN-RELATED"/>
    <property type="match status" value="1"/>
</dbReference>
<feature type="compositionally biased region" description="Basic and acidic residues" evidence="2">
    <location>
        <begin position="343"/>
        <end position="353"/>
    </location>
</feature>
<dbReference type="Gene3D" id="2.130.10.80">
    <property type="entry name" value="Galactose oxidase/kelch, beta-propeller"/>
    <property type="match status" value="1"/>
</dbReference>
<protein>
    <recommendedName>
        <fullName evidence="7">Galactose oxidase-like Early set domain-containing protein</fullName>
    </recommendedName>
</protein>
<evidence type="ECO:0000313" key="5">
    <source>
        <dbReference type="EMBL" id="GAA3690766.1"/>
    </source>
</evidence>
<dbReference type="InterPro" id="IPR011043">
    <property type="entry name" value="Gal_Oxase/kelch_b-propeller"/>
</dbReference>
<comment type="caution">
    <text evidence="5">The sequence shown here is derived from an EMBL/GenBank/DDBJ whole genome shotgun (WGS) entry which is preliminary data.</text>
</comment>
<gene>
    <name evidence="5" type="ORF">GCM10022267_91400</name>
</gene>
<organism evidence="5 6">
    <name type="scientific">Lentzea roselyniae</name>
    <dbReference type="NCBI Taxonomy" id="531940"/>
    <lineage>
        <taxon>Bacteria</taxon>
        <taxon>Bacillati</taxon>
        <taxon>Actinomycetota</taxon>
        <taxon>Actinomycetes</taxon>
        <taxon>Pseudonocardiales</taxon>
        <taxon>Pseudonocardiaceae</taxon>
        <taxon>Lentzea</taxon>
    </lineage>
</organism>
<dbReference type="SUPFAM" id="SSF50965">
    <property type="entry name" value="Galactose oxidase, central domain"/>
    <property type="match status" value="1"/>
</dbReference>
<evidence type="ECO:0000313" key="6">
    <source>
        <dbReference type="Proteomes" id="UP001500711"/>
    </source>
</evidence>
<dbReference type="InterPro" id="IPR013783">
    <property type="entry name" value="Ig-like_fold"/>
</dbReference>
<feature type="domain" description="Glyoxal oxidase N-terminal" evidence="3">
    <location>
        <begin position="358"/>
        <end position="466"/>
    </location>
</feature>
<dbReference type="CDD" id="cd02851">
    <property type="entry name" value="E_set_GO_C"/>
    <property type="match status" value="1"/>
</dbReference>
<proteinExistence type="predicted"/>
<dbReference type="SUPFAM" id="SSF81296">
    <property type="entry name" value="E set domains"/>
    <property type="match status" value="1"/>
</dbReference>
<evidence type="ECO:0000256" key="2">
    <source>
        <dbReference type="SAM" id="MobiDB-lite"/>
    </source>
</evidence>
<feature type="compositionally biased region" description="Polar residues" evidence="2">
    <location>
        <begin position="355"/>
        <end position="367"/>
    </location>
</feature>
<accession>A0ABP7CMS2</accession>
<name>A0ABP7CMS2_9PSEU</name>
<dbReference type="InterPro" id="IPR014756">
    <property type="entry name" value="Ig_E-set"/>
</dbReference>
<evidence type="ECO:0008006" key="7">
    <source>
        <dbReference type="Google" id="ProtNLM"/>
    </source>
</evidence>
<dbReference type="Pfam" id="PF09118">
    <property type="entry name" value="GO-like_E_set"/>
    <property type="match status" value="1"/>
</dbReference>
<dbReference type="InterPro" id="IPR009880">
    <property type="entry name" value="Glyoxal_oxidase_N"/>
</dbReference>
<dbReference type="Pfam" id="PF07250">
    <property type="entry name" value="Glyoxal_oxid_N"/>
    <property type="match status" value="1"/>
</dbReference>
<evidence type="ECO:0000259" key="3">
    <source>
        <dbReference type="Pfam" id="PF07250"/>
    </source>
</evidence>
<feature type="region of interest" description="Disordered" evidence="2">
    <location>
        <begin position="337"/>
        <end position="367"/>
    </location>
</feature>
<reference evidence="6" key="1">
    <citation type="journal article" date="2019" name="Int. J. Syst. Evol. Microbiol.">
        <title>The Global Catalogue of Microorganisms (GCM) 10K type strain sequencing project: providing services to taxonomists for standard genome sequencing and annotation.</title>
        <authorList>
            <consortium name="The Broad Institute Genomics Platform"/>
            <consortium name="The Broad Institute Genome Sequencing Center for Infectious Disease"/>
            <person name="Wu L."/>
            <person name="Ma J."/>
        </authorList>
    </citation>
    <scope>NUCLEOTIDE SEQUENCE [LARGE SCALE GENOMIC DNA]</scope>
    <source>
        <strain evidence="6">JCM 17494</strain>
    </source>
</reference>
<dbReference type="PANTHER" id="PTHR32208:SF21">
    <property type="entry name" value="LOW QUALITY PROTEIN: ALDEHYDE OXIDASE GLOX-LIKE"/>
    <property type="match status" value="1"/>
</dbReference>
<sequence>MLSPAEVGEWSAPFWEGDARNPAVPLDPPSLEKGREFPSAAHIALLPSGKVLYWNGLEGTEDAVPLNAATYPQFAKNARARVLDLNGPTWSVPTPERGYEPPPGDPDGHLSRHNLFCADQKLLHDGTVLIAGGESRPGDTMGIRETRVFTPEGAAGTFANVGDMVKPRWYPSLITLPDGKVLVLTGTTQMFTPDAEQHVHGSYTSYNNVREQEVYDLTTRRWEQKKTPMLSLPLYARVHLMPNGKVFYPAAGNGWGGAGQTPDEALWTEQRLYDPQTDSWQVAGTGQYGFREPTSALLRLEPPYQQAKVLLAGGTVMPMPTPPTANTLSEVVTVTGDTVSNDGQRKGPLDGKLGDQSQLRNPRWASSPTVLPTGEVILFSGADTEESLLPGTEKAVRTAELYDPATNTWRNLAAGSRDRTYHNVALLLPDGRVLVGGHTPVRVFDGSPAPSNSYRDASFEIYSPPYLFRGPRPQIKQFGVSATGHQLDIKVAGSSSEISGVVAVRFGSSTHSVDADQRAVSLPFEPIADGVLKARLPSQAGTGLTDGNILPPGPYHIFVLRNTPDGPVPSIARTVFTKPAGDGRVTFALAP</sequence>
<dbReference type="Proteomes" id="UP001500711">
    <property type="component" value="Unassembled WGS sequence"/>
</dbReference>
<feature type="domain" description="Galactose oxidase-like Early set" evidence="4">
    <location>
        <begin position="472"/>
        <end position="575"/>
    </location>
</feature>
<keyword evidence="1" id="KW-0732">Signal</keyword>
<dbReference type="InterPro" id="IPR015202">
    <property type="entry name" value="GO-like_E_set"/>
</dbReference>
<evidence type="ECO:0000256" key="1">
    <source>
        <dbReference type="ARBA" id="ARBA00022729"/>
    </source>
</evidence>
<keyword evidence="6" id="KW-1185">Reference proteome</keyword>
<dbReference type="InterPro" id="IPR037293">
    <property type="entry name" value="Gal_Oxidase_central_sf"/>
</dbReference>
<dbReference type="EMBL" id="BAABBE010000102">
    <property type="protein sequence ID" value="GAA3690766.1"/>
    <property type="molecule type" value="Genomic_DNA"/>
</dbReference>
<dbReference type="Gene3D" id="2.60.40.10">
    <property type="entry name" value="Immunoglobulins"/>
    <property type="match status" value="1"/>
</dbReference>
<evidence type="ECO:0000259" key="4">
    <source>
        <dbReference type="Pfam" id="PF09118"/>
    </source>
</evidence>
<feature type="region of interest" description="Disordered" evidence="2">
    <location>
        <begin position="91"/>
        <end position="110"/>
    </location>
</feature>